<feature type="domain" description="Calcium uniporter protein C-terminal" evidence="17">
    <location>
        <begin position="135"/>
        <end position="337"/>
    </location>
</feature>
<dbReference type="PANTHER" id="PTHR13462:SF10">
    <property type="entry name" value="CALCIUM UNIPORTER PROTEIN, MITOCHONDRIAL"/>
    <property type="match status" value="1"/>
</dbReference>
<keyword evidence="12 15" id="KW-0472">Membrane</keyword>
<feature type="compositionally biased region" description="Acidic residues" evidence="16">
    <location>
        <begin position="80"/>
        <end position="93"/>
    </location>
</feature>
<feature type="compositionally biased region" description="Low complexity" evidence="16">
    <location>
        <begin position="68"/>
        <end position="79"/>
    </location>
</feature>
<feature type="compositionally biased region" description="Basic and acidic residues" evidence="16">
    <location>
        <begin position="58"/>
        <end position="67"/>
    </location>
</feature>
<evidence type="ECO:0000256" key="10">
    <source>
        <dbReference type="ARBA" id="ARBA00023065"/>
    </source>
</evidence>
<sequence>MALPRVLCRARLLLNNDIFVVSKYCSLVKTVSINKAVYVSTVRHFRTHFSSSVVLNSSKKEETDHKGSQSSSSSSSSSDSDGDSDSESEEDVTVEYHKGLPQITVPLPSRKERCKFTLKPITNTVGDFLEMLKREDKGIDRVVCKSRDGTRIASSNTIETLLDDDFKLVINDSCYNVMSPKHERVTGEEIQRLNDVKNLVSQLYEAMHVQEHQLSKEKELTTQLETIKQELLPLEQVKSEIELVAQRRGNWLAWAGLGLMSVQFGILARLTWWEYSWDIMEPVTYFVTYGTAMACYAYFVLTKEEYILQDVRDRQHLMIIHKKSKKTGLDINQYNMLKQEAARIEYTLKKLRNPLKLKLPPRPGSMAATMAGAGVTPGTNVTVTLVDNPVIPPKIVVDPKVTPLVSKEELSEPKSESKAVKDVSTKSSVPDEPKK</sequence>
<dbReference type="InterPro" id="IPR039055">
    <property type="entry name" value="MCU_fam"/>
</dbReference>
<evidence type="ECO:0000256" key="4">
    <source>
        <dbReference type="ARBA" id="ARBA00022568"/>
    </source>
</evidence>
<organism evidence="18 19">
    <name type="scientific">Diabrotica virgifera virgifera</name>
    <name type="common">western corn rootworm</name>
    <dbReference type="NCBI Taxonomy" id="50390"/>
    <lineage>
        <taxon>Eukaryota</taxon>
        <taxon>Metazoa</taxon>
        <taxon>Ecdysozoa</taxon>
        <taxon>Arthropoda</taxon>
        <taxon>Hexapoda</taxon>
        <taxon>Insecta</taxon>
        <taxon>Pterygota</taxon>
        <taxon>Neoptera</taxon>
        <taxon>Endopterygota</taxon>
        <taxon>Coleoptera</taxon>
        <taxon>Polyphaga</taxon>
        <taxon>Cucujiformia</taxon>
        <taxon>Chrysomeloidea</taxon>
        <taxon>Chrysomelidae</taxon>
        <taxon>Galerucinae</taxon>
        <taxon>Diabroticina</taxon>
        <taxon>Diabroticites</taxon>
        <taxon>Diabrotica</taxon>
    </lineage>
</organism>
<accession>A0ABM5L7N0</accession>
<dbReference type="Proteomes" id="UP001652700">
    <property type="component" value="Unplaced"/>
</dbReference>
<evidence type="ECO:0000256" key="5">
    <source>
        <dbReference type="ARBA" id="ARBA00022673"/>
    </source>
</evidence>
<evidence type="ECO:0000256" key="16">
    <source>
        <dbReference type="SAM" id="MobiDB-lite"/>
    </source>
</evidence>
<evidence type="ECO:0000256" key="8">
    <source>
        <dbReference type="ARBA" id="ARBA00022837"/>
    </source>
</evidence>
<reference evidence="18" key="1">
    <citation type="submission" date="2025-05" db="UniProtKB">
        <authorList>
            <consortium name="EnsemblMetazoa"/>
        </authorList>
    </citation>
    <scope>IDENTIFICATION</scope>
</reference>
<evidence type="ECO:0000256" key="2">
    <source>
        <dbReference type="ARBA" id="ARBA00005653"/>
    </source>
</evidence>
<name>A0ABM5L7N0_DIAVI</name>
<evidence type="ECO:0000256" key="1">
    <source>
        <dbReference type="ARBA" id="ARBA00004448"/>
    </source>
</evidence>
<keyword evidence="5 15" id="KW-0107">Calcium channel</keyword>
<evidence type="ECO:0000256" key="3">
    <source>
        <dbReference type="ARBA" id="ARBA00022448"/>
    </source>
</evidence>
<evidence type="ECO:0000313" key="18">
    <source>
        <dbReference type="EnsemblMetazoa" id="XP_050518448.1"/>
    </source>
</evidence>
<keyword evidence="10 15" id="KW-0406">Ion transport</keyword>
<comment type="catalytic activity">
    <reaction evidence="14">
        <text>Ca(2+)(in) = Ca(2+)(out)</text>
        <dbReference type="Rhea" id="RHEA:29671"/>
        <dbReference type="ChEBI" id="CHEBI:29108"/>
    </reaction>
</comment>
<keyword evidence="6 15" id="KW-0812">Transmembrane</keyword>
<evidence type="ECO:0000256" key="7">
    <source>
        <dbReference type="ARBA" id="ARBA00022792"/>
    </source>
</evidence>
<keyword evidence="11 15" id="KW-0496">Mitochondrion</keyword>
<keyword evidence="3 15" id="KW-0813">Transport</keyword>
<evidence type="ECO:0000256" key="13">
    <source>
        <dbReference type="ARBA" id="ARBA00023303"/>
    </source>
</evidence>
<evidence type="ECO:0000256" key="14">
    <source>
        <dbReference type="ARBA" id="ARBA00036634"/>
    </source>
</evidence>
<keyword evidence="9 15" id="KW-1133">Transmembrane helix</keyword>
<dbReference type="PANTHER" id="PTHR13462">
    <property type="entry name" value="CALCIUM UNIPORTER PROTEIN, MITOCHONDRIAL"/>
    <property type="match status" value="1"/>
</dbReference>
<evidence type="ECO:0000259" key="17">
    <source>
        <dbReference type="Pfam" id="PF04678"/>
    </source>
</evidence>
<feature type="region of interest" description="Disordered" evidence="16">
    <location>
        <begin position="403"/>
        <end position="435"/>
    </location>
</feature>
<dbReference type="InterPro" id="IPR006769">
    <property type="entry name" value="MCU_C"/>
</dbReference>
<comment type="domain">
    <text evidence="15">The selectivity filter, in which calcium ions are arranged in single file, is composed of two acidic rings separated by one helical turn along the central axis of the channel pore.</text>
</comment>
<evidence type="ECO:0000256" key="15">
    <source>
        <dbReference type="RuleBase" id="RU367035"/>
    </source>
</evidence>
<feature type="transmembrane region" description="Helical" evidence="15">
    <location>
        <begin position="251"/>
        <end position="271"/>
    </location>
</feature>
<feature type="transmembrane region" description="Helical" evidence="15">
    <location>
        <begin position="283"/>
        <end position="301"/>
    </location>
</feature>
<keyword evidence="7 15" id="KW-0999">Mitochondrion inner membrane</keyword>
<evidence type="ECO:0000256" key="9">
    <source>
        <dbReference type="ARBA" id="ARBA00022989"/>
    </source>
</evidence>
<proteinExistence type="inferred from homology"/>
<dbReference type="Pfam" id="PF04678">
    <property type="entry name" value="MCU"/>
    <property type="match status" value="1"/>
</dbReference>
<dbReference type="RefSeq" id="XP_050518448.1">
    <property type="nucleotide sequence ID" value="XM_050662491.1"/>
</dbReference>
<keyword evidence="19" id="KW-1185">Reference proteome</keyword>
<evidence type="ECO:0000256" key="6">
    <source>
        <dbReference type="ARBA" id="ARBA00022692"/>
    </source>
</evidence>
<keyword evidence="4 15" id="KW-0109">Calcium transport</keyword>
<comment type="similarity">
    <text evidence="2 15">Belongs to the MCU (TC 1.A.77) family.</text>
</comment>
<evidence type="ECO:0000313" key="19">
    <source>
        <dbReference type="Proteomes" id="UP001652700"/>
    </source>
</evidence>
<feature type="region of interest" description="Disordered" evidence="16">
    <location>
        <begin position="56"/>
        <end position="95"/>
    </location>
</feature>
<comment type="subcellular location">
    <subcellularLocation>
        <location evidence="1 15">Mitochondrion inner membrane</location>
        <topology evidence="1 15">Multi-pass membrane protein</topology>
    </subcellularLocation>
</comment>
<dbReference type="EnsemblMetazoa" id="XM_050662491.1">
    <property type="protein sequence ID" value="XP_050518448.1"/>
    <property type="gene ID" value="LOC114330477"/>
</dbReference>
<protein>
    <recommendedName>
        <fullName evidence="15">Calcium uniporter protein</fullName>
    </recommendedName>
</protein>
<dbReference type="GeneID" id="114330477"/>
<keyword evidence="8 15" id="KW-0106">Calcium</keyword>
<evidence type="ECO:0000256" key="12">
    <source>
        <dbReference type="ARBA" id="ARBA00023136"/>
    </source>
</evidence>
<feature type="compositionally biased region" description="Basic and acidic residues" evidence="16">
    <location>
        <begin position="406"/>
        <end position="435"/>
    </location>
</feature>
<keyword evidence="13 15" id="KW-0407">Ion channel</keyword>
<comment type="function">
    <text evidence="15">Mitochondrial inner membrane calcium uniporter that mediates calcium uptake into mitochondria. Mitochondrial calcium homeostasis plays key roles in cellular physiology and regulates cell bioenergetics, cytoplasmic calcium signals and activation of cell death pathways.</text>
</comment>
<evidence type="ECO:0000256" key="11">
    <source>
        <dbReference type="ARBA" id="ARBA00023128"/>
    </source>
</evidence>